<keyword evidence="3 12" id="KW-0812">Transmembrane</keyword>
<gene>
    <name evidence="13" type="ORF">UFOPK3268_00561</name>
    <name evidence="14" type="ORF">UFOPK3752_00533</name>
    <name evidence="15" type="ORF">UFOPK4150_01313</name>
</gene>
<dbReference type="GO" id="GO:0046872">
    <property type="term" value="F:metal ion binding"/>
    <property type="evidence" value="ECO:0007669"/>
    <property type="project" value="UniProtKB-KW"/>
</dbReference>
<keyword evidence="2" id="KW-1003">Cell membrane</keyword>
<dbReference type="GO" id="GO:0016491">
    <property type="term" value="F:oxidoreductase activity"/>
    <property type="evidence" value="ECO:0007669"/>
    <property type="project" value="UniProtKB-KW"/>
</dbReference>
<evidence type="ECO:0000256" key="4">
    <source>
        <dbReference type="ARBA" id="ARBA00022723"/>
    </source>
</evidence>
<proteinExistence type="predicted"/>
<evidence type="ECO:0000256" key="2">
    <source>
        <dbReference type="ARBA" id="ARBA00022475"/>
    </source>
</evidence>
<name>A0A6J7RZ28_9ZZZZ</name>
<feature type="transmembrane region" description="Helical" evidence="12">
    <location>
        <begin position="21"/>
        <end position="41"/>
    </location>
</feature>
<evidence type="ECO:0000256" key="11">
    <source>
        <dbReference type="ARBA" id="ARBA00023444"/>
    </source>
</evidence>
<evidence type="ECO:0000256" key="5">
    <source>
        <dbReference type="ARBA" id="ARBA00022989"/>
    </source>
</evidence>
<feature type="transmembrane region" description="Helical" evidence="12">
    <location>
        <begin position="112"/>
        <end position="135"/>
    </location>
</feature>
<keyword evidence="10" id="KW-1015">Disulfide bond</keyword>
<evidence type="ECO:0000313" key="15">
    <source>
        <dbReference type="EMBL" id="CAB5034091.1"/>
    </source>
</evidence>
<accession>A0A6J7RZ28</accession>
<evidence type="ECO:0000256" key="8">
    <source>
        <dbReference type="ARBA" id="ARBA00023133"/>
    </source>
</evidence>
<keyword evidence="6" id="KW-0560">Oxidoreductase</keyword>
<evidence type="ECO:0000313" key="14">
    <source>
        <dbReference type="EMBL" id="CAB4932642.1"/>
    </source>
</evidence>
<sequence length="320" mass="33660">MSTQISADVDGTSPRWVRGIYVANLVAQMGIVVTGAVVRLTSSGLGCPKWPQCSGESITPVAGQVEEWHKYVEFGNRALTGVLIVLAFGALAAGLWDARRRRALVLPARRSLTWLAAVPLLGTVAQIPLGGITVLTGLNPIAVGSHLLLSLVLIALATALVHRASESGDGPPNDVVRREIRIGVLTLTGVMSGVLVAGMLVTASGPHAGDSRTHRLGLDPQTISWLHADLVVLAIGLLIGLRVALTATDAHPRIRRAATVALAVFLSQGLVGYVQYFTGLPWVVVGVHVLGATVVWWVLIRFLLAIRTRGAVRGAPKASV</sequence>
<dbReference type="EMBL" id="CAFBPU010000025">
    <property type="protein sequence ID" value="CAB5034091.1"/>
    <property type="molecule type" value="Genomic_DNA"/>
</dbReference>
<dbReference type="GO" id="GO:0006784">
    <property type="term" value="P:heme A biosynthetic process"/>
    <property type="evidence" value="ECO:0007669"/>
    <property type="project" value="InterPro"/>
</dbReference>
<feature type="transmembrane region" description="Helical" evidence="12">
    <location>
        <begin position="223"/>
        <end position="245"/>
    </location>
</feature>
<evidence type="ECO:0000256" key="10">
    <source>
        <dbReference type="ARBA" id="ARBA00023157"/>
    </source>
</evidence>
<evidence type="ECO:0000313" key="13">
    <source>
        <dbReference type="EMBL" id="CAB4848159.1"/>
    </source>
</evidence>
<evidence type="ECO:0000256" key="3">
    <source>
        <dbReference type="ARBA" id="ARBA00022692"/>
    </source>
</evidence>
<keyword evidence="5 12" id="KW-1133">Transmembrane helix</keyword>
<keyword evidence="9 12" id="KW-0472">Membrane</keyword>
<protein>
    <submittedName>
        <fullName evidence="15">Unannotated protein</fullName>
    </submittedName>
</protein>
<dbReference type="Pfam" id="PF02628">
    <property type="entry name" value="COX15-CtaA"/>
    <property type="match status" value="1"/>
</dbReference>
<dbReference type="EMBL" id="CAFBND010000014">
    <property type="protein sequence ID" value="CAB4932642.1"/>
    <property type="molecule type" value="Genomic_DNA"/>
</dbReference>
<feature type="transmembrane region" description="Helical" evidence="12">
    <location>
        <begin position="182"/>
        <end position="203"/>
    </location>
</feature>
<keyword evidence="7" id="KW-0408">Iron</keyword>
<evidence type="ECO:0000256" key="12">
    <source>
        <dbReference type="SAM" id="Phobius"/>
    </source>
</evidence>
<dbReference type="PANTHER" id="PTHR35457">
    <property type="entry name" value="HEME A SYNTHASE"/>
    <property type="match status" value="1"/>
</dbReference>
<dbReference type="InterPro" id="IPR050450">
    <property type="entry name" value="COX15/CtaA_HemeA_synthase"/>
</dbReference>
<comment type="pathway">
    <text evidence="11">Porphyrin-containing compound metabolism.</text>
</comment>
<dbReference type="InterPro" id="IPR003780">
    <property type="entry name" value="COX15/CtaA_fam"/>
</dbReference>
<evidence type="ECO:0000256" key="9">
    <source>
        <dbReference type="ARBA" id="ARBA00023136"/>
    </source>
</evidence>
<evidence type="ECO:0000256" key="6">
    <source>
        <dbReference type="ARBA" id="ARBA00023002"/>
    </source>
</evidence>
<keyword evidence="4" id="KW-0479">Metal-binding</keyword>
<organism evidence="15">
    <name type="scientific">freshwater metagenome</name>
    <dbReference type="NCBI Taxonomy" id="449393"/>
    <lineage>
        <taxon>unclassified sequences</taxon>
        <taxon>metagenomes</taxon>
        <taxon>ecological metagenomes</taxon>
    </lineage>
</organism>
<reference evidence="15" key="1">
    <citation type="submission" date="2020-05" db="EMBL/GenBank/DDBJ databases">
        <authorList>
            <person name="Chiriac C."/>
            <person name="Salcher M."/>
            <person name="Ghai R."/>
            <person name="Kavagutti S V."/>
        </authorList>
    </citation>
    <scope>NUCLEOTIDE SEQUENCE</scope>
</reference>
<dbReference type="EMBL" id="CAFBIZ010000052">
    <property type="protein sequence ID" value="CAB4848159.1"/>
    <property type="molecule type" value="Genomic_DNA"/>
</dbReference>
<dbReference type="GO" id="GO:0016020">
    <property type="term" value="C:membrane"/>
    <property type="evidence" value="ECO:0007669"/>
    <property type="project" value="UniProtKB-SubCell"/>
</dbReference>
<feature type="transmembrane region" description="Helical" evidence="12">
    <location>
        <begin position="141"/>
        <end position="161"/>
    </location>
</feature>
<evidence type="ECO:0000256" key="7">
    <source>
        <dbReference type="ARBA" id="ARBA00023004"/>
    </source>
</evidence>
<keyword evidence="8" id="KW-0350">Heme biosynthesis</keyword>
<feature type="transmembrane region" description="Helical" evidence="12">
    <location>
        <begin position="257"/>
        <end position="276"/>
    </location>
</feature>
<dbReference type="AlphaFoldDB" id="A0A6J7RZ28"/>
<evidence type="ECO:0000256" key="1">
    <source>
        <dbReference type="ARBA" id="ARBA00004141"/>
    </source>
</evidence>
<feature type="transmembrane region" description="Helical" evidence="12">
    <location>
        <begin position="282"/>
        <end position="304"/>
    </location>
</feature>
<dbReference type="PANTHER" id="PTHR35457:SF1">
    <property type="entry name" value="HEME A SYNTHASE"/>
    <property type="match status" value="1"/>
</dbReference>
<feature type="transmembrane region" description="Helical" evidence="12">
    <location>
        <begin position="78"/>
        <end position="96"/>
    </location>
</feature>
<comment type="subcellular location">
    <subcellularLocation>
        <location evidence="1">Membrane</location>
        <topology evidence="1">Multi-pass membrane protein</topology>
    </subcellularLocation>
</comment>